<comment type="similarity">
    <text evidence="5">Belongs to the peptidase S1 family. CLIP subfamily.</text>
</comment>
<feature type="signal peptide" evidence="7">
    <location>
        <begin position="1"/>
        <end position="20"/>
    </location>
</feature>
<dbReference type="STRING" id="30066.A0A182UZH3"/>
<dbReference type="Pfam" id="PF00089">
    <property type="entry name" value="Trypsin"/>
    <property type="match status" value="1"/>
</dbReference>
<evidence type="ECO:0000256" key="6">
    <source>
        <dbReference type="RuleBase" id="RU363034"/>
    </source>
</evidence>
<evidence type="ECO:0000313" key="10">
    <source>
        <dbReference type="Proteomes" id="UP000075903"/>
    </source>
</evidence>
<reference evidence="9" key="1">
    <citation type="submission" date="2020-05" db="UniProtKB">
        <authorList>
            <consortium name="EnsemblMetazoa"/>
        </authorList>
    </citation>
    <scope>IDENTIFICATION</scope>
    <source>
        <strain evidence="9">MAF</strain>
    </source>
</reference>
<evidence type="ECO:0000313" key="9">
    <source>
        <dbReference type="EnsemblMetazoa" id="AMEM006308-PA"/>
    </source>
</evidence>
<evidence type="ECO:0000256" key="4">
    <source>
        <dbReference type="ARBA" id="ARBA00023157"/>
    </source>
</evidence>
<dbReference type="SMART" id="SM00020">
    <property type="entry name" value="Tryp_SPc"/>
    <property type="match status" value="1"/>
</dbReference>
<evidence type="ECO:0000256" key="7">
    <source>
        <dbReference type="SAM" id="SignalP"/>
    </source>
</evidence>
<dbReference type="PROSITE" id="PS00135">
    <property type="entry name" value="TRYPSIN_SER"/>
    <property type="match status" value="1"/>
</dbReference>
<protein>
    <recommendedName>
        <fullName evidence="8">Peptidase S1 domain-containing protein</fullName>
    </recommendedName>
</protein>
<dbReference type="PANTHER" id="PTHR24250:SF50">
    <property type="entry name" value="PEPTIDASE S1 DOMAIN-CONTAINING PROTEIN"/>
    <property type="match status" value="1"/>
</dbReference>
<dbReference type="CDD" id="cd00190">
    <property type="entry name" value="Tryp_SPc"/>
    <property type="match status" value="1"/>
</dbReference>
<keyword evidence="2 6" id="KW-0378">Hydrolase</keyword>
<keyword evidence="4" id="KW-1015">Disulfide bond</keyword>
<proteinExistence type="inferred from homology"/>
<dbReference type="VEuPathDB" id="VectorBase:AMEM21_008644"/>
<dbReference type="Gene3D" id="2.40.10.10">
    <property type="entry name" value="Trypsin-like serine proteases"/>
    <property type="match status" value="1"/>
</dbReference>
<dbReference type="InterPro" id="IPR001254">
    <property type="entry name" value="Trypsin_dom"/>
</dbReference>
<feature type="chain" id="PRO_5008139001" description="Peptidase S1 domain-containing protein" evidence="7">
    <location>
        <begin position="21"/>
        <end position="511"/>
    </location>
</feature>
<dbReference type="Proteomes" id="UP000075903">
    <property type="component" value="Unassembled WGS sequence"/>
</dbReference>
<dbReference type="InterPro" id="IPR009003">
    <property type="entry name" value="Peptidase_S1_PA"/>
</dbReference>
<dbReference type="PROSITE" id="PS00134">
    <property type="entry name" value="TRYPSIN_HIS"/>
    <property type="match status" value="1"/>
</dbReference>
<dbReference type="SUPFAM" id="SSF50494">
    <property type="entry name" value="Trypsin-like serine proteases"/>
    <property type="match status" value="1"/>
</dbReference>
<dbReference type="GO" id="GO:0004252">
    <property type="term" value="F:serine-type endopeptidase activity"/>
    <property type="evidence" value="ECO:0007669"/>
    <property type="project" value="InterPro"/>
</dbReference>
<organism evidence="9 10">
    <name type="scientific">Anopheles merus</name>
    <name type="common">Mosquito</name>
    <dbReference type="NCBI Taxonomy" id="30066"/>
    <lineage>
        <taxon>Eukaryota</taxon>
        <taxon>Metazoa</taxon>
        <taxon>Ecdysozoa</taxon>
        <taxon>Arthropoda</taxon>
        <taxon>Hexapoda</taxon>
        <taxon>Insecta</taxon>
        <taxon>Pterygota</taxon>
        <taxon>Neoptera</taxon>
        <taxon>Endopterygota</taxon>
        <taxon>Diptera</taxon>
        <taxon>Nematocera</taxon>
        <taxon>Culicoidea</taxon>
        <taxon>Culicidae</taxon>
        <taxon>Anophelinae</taxon>
        <taxon>Anopheles</taxon>
    </lineage>
</organism>
<dbReference type="FunFam" id="2.40.10.10:FF:000034">
    <property type="entry name" value="Eupolytin"/>
    <property type="match status" value="1"/>
</dbReference>
<evidence type="ECO:0000259" key="8">
    <source>
        <dbReference type="PROSITE" id="PS50240"/>
    </source>
</evidence>
<evidence type="ECO:0000256" key="3">
    <source>
        <dbReference type="ARBA" id="ARBA00022825"/>
    </source>
</evidence>
<evidence type="ECO:0000256" key="1">
    <source>
        <dbReference type="ARBA" id="ARBA00022670"/>
    </source>
</evidence>
<evidence type="ECO:0000256" key="5">
    <source>
        <dbReference type="ARBA" id="ARBA00024195"/>
    </source>
</evidence>
<keyword evidence="1 6" id="KW-0645">Protease</keyword>
<keyword evidence="3 6" id="KW-0720">Serine protease</keyword>
<dbReference type="InterPro" id="IPR033116">
    <property type="entry name" value="TRYPSIN_SER"/>
</dbReference>
<evidence type="ECO:0000256" key="2">
    <source>
        <dbReference type="ARBA" id="ARBA00022801"/>
    </source>
</evidence>
<dbReference type="PROSITE" id="PS50240">
    <property type="entry name" value="TRYPSIN_DOM"/>
    <property type="match status" value="1"/>
</dbReference>
<feature type="domain" description="Peptidase S1" evidence="8">
    <location>
        <begin position="28"/>
        <end position="259"/>
    </location>
</feature>
<accession>A0A182UZH3</accession>
<keyword evidence="10" id="KW-1185">Reference proteome</keyword>
<dbReference type="AlphaFoldDB" id="A0A182UZH3"/>
<sequence length="511" mass="55296">MQPATCALALLALVASVAQAAPHGGMRVVNGETAKLGQFPYQVRLTLHVGNGQQALCGGSLLNEEWVLTAGHCVMLAKSVEVHLGAVDFSDNTNDGRLVLESTEFFKHEKYNPLFVANDVALVKLPSKVEFSERVQPVRLPTGDEDFAGREVVVSGWGLMVNGGQVAQELQYASLKVIPNKQCQKTFSPLLVRKSTLCAVGEELRSPCNGDSGGPLVLAEDKTLVGVVSFGHAQGCDKGHPAAFARVTAFRDWVKKHTGVLHHIRTVTGTRYAQPLLAVTLGLYSISTRLPAAVAATVPPSDPCCCCLSICTSFSSLSTRVRYSSFCFCDRSNCFRRSSLEQLTFEQLHHEIGGRRPAATFYRRREGRGGGGGGGGGGVCGRVVMVVAHRRHPVVHGADPGRRFDRHDRILGQLGGQGRDDLHTGGRPEPLHTVRRRDDVPVVPTGQSVRDAVLRLYQVADGFAGGRHHRKPLAGFRHHDFADLLRAHGTTMMGRWYHVRATADGESTQGN</sequence>
<keyword evidence="7" id="KW-0732">Signal</keyword>
<dbReference type="PRINTS" id="PR00722">
    <property type="entry name" value="CHYMOTRYPSIN"/>
</dbReference>
<dbReference type="InterPro" id="IPR018114">
    <property type="entry name" value="TRYPSIN_HIS"/>
</dbReference>
<dbReference type="PANTHER" id="PTHR24250">
    <property type="entry name" value="CHYMOTRYPSIN-RELATED"/>
    <property type="match status" value="1"/>
</dbReference>
<dbReference type="EnsemblMetazoa" id="AMEM006308-RA">
    <property type="protein sequence ID" value="AMEM006308-PA"/>
    <property type="gene ID" value="AMEM006308"/>
</dbReference>
<dbReference type="VEuPathDB" id="VectorBase:AMEM006308"/>
<name>A0A182UZH3_ANOME</name>
<dbReference type="InterPro" id="IPR043504">
    <property type="entry name" value="Peptidase_S1_PA_chymotrypsin"/>
</dbReference>
<dbReference type="GO" id="GO:0006508">
    <property type="term" value="P:proteolysis"/>
    <property type="evidence" value="ECO:0007669"/>
    <property type="project" value="UniProtKB-KW"/>
</dbReference>
<dbReference type="InterPro" id="IPR001314">
    <property type="entry name" value="Peptidase_S1A"/>
</dbReference>